<evidence type="ECO:0000256" key="6">
    <source>
        <dbReference type="ARBA" id="ARBA00023170"/>
    </source>
</evidence>
<evidence type="ECO:0000313" key="10">
    <source>
        <dbReference type="Proteomes" id="UP001152759"/>
    </source>
</evidence>
<dbReference type="GO" id="GO:0007165">
    <property type="term" value="P:signal transduction"/>
    <property type="evidence" value="ECO:0007669"/>
    <property type="project" value="UniProtKB-KW"/>
</dbReference>
<dbReference type="GO" id="GO:0008049">
    <property type="term" value="P:male courtship behavior"/>
    <property type="evidence" value="ECO:0007669"/>
    <property type="project" value="TreeGrafter"/>
</dbReference>
<feature type="transmembrane region" description="Helical" evidence="8">
    <location>
        <begin position="189"/>
        <end position="212"/>
    </location>
</feature>
<feature type="transmembrane region" description="Helical" evidence="8">
    <location>
        <begin position="52"/>
        <end position="71"/>
    </location>
</feature>
<keyword evidence="6 8" id="KW-0675">Receptor</keyword>
<evidence type="ECO:0000256" key="7">
    <source>
        <dbReference type="ARBA" id="ARBA00023224"/>
    </source>
</evidence>
<gene>
    <name evidence="9" type="ORF">BEMITA_LOCUS5641</name>
</gene>
<evidence type="ECO:0000256" key="4">
    <source>
        <dbReference type="ARBA" id="ARBA00022989"/>
    </source>
</evidence>
<feature type="transmembrane region" description="Helical" evidence="8">
    <location>
        <begin position="301"/>
        <end position="319"/>
    </location>
</feature>
<name>A0A9P0AAJ2_BEMTA</name>
<feature type="transmembrane region" description="Helical" evidence="8">
    <location>
        <begin position="146"/>
        <end position="169"/>
    </location>
</feature>
<evidence type="ECO:0000256" key="2">
    <source>
        <dbReference type="ARBA" id="ARBA00022475"/>
    </source>
</evidence>
<dbReference type="EMBL" id="OU963864">
    <property type="protein sequence ID" value="CAH0386539.1"/>
    <property type="molecule type" value="Genomic_DNA"/>
</dbReference>
<dbReference type="PANTHER" id="PTHR21143:SF133">
    <property type="entry name" value="GUSTATORY AND PHEROMONE RECEPTOR 32A-RELATED"/>
    <property type="match status" value="1"/>
</dbReference>
<keyword evidence="2 8" id="KW-1003">Cell membrane</keyword>
<organism evidence="9 10">
    <name type="scientific">Bemisia tabaci</name>
    <name type="common">Sweetpotato whitefly</name>
    <name type="synonym">Aleurodes tabaci</name>
    <dbReference type="NCBI Taxonomy" id="7038"/>
    <lineage>
        <taxon>Eukaryota</taxon>
        <taxon>Metazoa</taxon>
        <taxon>Ecdysozoa</taxon>
        <taxon>Arthropoda</taxon>
        <taxon>Hexapoda</taxon>
        <taxon>Insecta</taxon>
        <taxon>Pterygota</taxon>
        <taxon>Neoptera</taxon>
        <taxon>Paraneoptera</taxon>
        <taxon>Hemiptera</taxon>
        <taxon>Sternorrhyncha</taxon>
        <taxon>Aleyrodoidea</taxon>
        <taxon>Aleyrodidae</taxon>
        <taxon>Aleyrodinae</taxon>
        <taxon>Bemisia</taxon>
    </lineage>
</organism>
<keyword evidence="4 8" id="KW-1133">Transmembrane helix</keyword>
<proteinExistence type="inferred from homology"/>
<dbReference type="GO" id="GO:0050909">
    <property type="term" value="P:sensory perception of taste"/>
    <property type="evidence" value="ECO:0007669"/>
    <property type="project" value="InterPro"/>
</dbReference>
<comment type="caution">
    <text evidence="8">Lacks conserved residue(s) required for the propagation of feature annotation.</text>
</comment>
<evidence type="ECO:0000256" key="8">
    <source>
        <dbReference type="RuleBase" id="RU363108"/>
    </source>
</evidence>
<evidence type="ECO:0000256" key="3">
    <source>
        <dbReference type="ARBA" id="ARBA00022692"/>
    </source>
</evidence>
<comment type="similarity">
    <text evidence="8">Belongs to the insect chemoreceptor superfamily. Gustatory receptor (GR) family.</text>
</comment>
<protein>
    <recommendedName>
        <fullName evidence="8">Gustatory receptor</fullName>
    </recommendedName>
</protein>
<dbReference type="GO" id="GO:0043025">
    <property type="term" value="C:neuronal cell body"/>
    <property type="evidence" value="ECO:0007669"/>
    <property type="project" value="TreeGrafter"/>
</dbReference>
<feature type="transmembrane region" description="Helical" evidence="8">
    <location>
        <begin position="271"/>
        <end position="289"/>
    </location>
</feature>
<dbReference type="InterPro" id="IPR013604">
    <property type="entry name" value="7TM_chemorcpt"/>
</dbReference>
<dbReference type="KEGG" id="btab:109029903"/>
<comment type="subcellular location">
    <subcellularLocation>
        <location evidence="1 8">Cell membrane</location>
        <topology evidence="1 8">Multi-pass membrane protein</topology>
    </subcellularLocation>
</comment>
<reference evidence="9" key="1">
    <citation type="submission" date="2021-12" db="EMBL/GenBank/DDBJ databases">
        <authorList>
            <person name="King R."/>
        </authorList>
    </citation>
    <scope>NUCLEOTIDE SEQUENCE</scope>
</reference>
<keyword evidence="7 8" id="KW-0807">Transducer</keyword>
<dbReference type="AlphaFoldDB" id="A0A9P0AAJ2"/>
<keyword evidence="3 8" id="KW-0812">Transmembrane</keyword>
<evidence type="ECO:0000256" key="1">
    <source>
        <dbReference type="ARBA" id="ARBA00004651"/>
    </source>
</evidence>
<accession>A0A9P0AAJ2</accession>
<keyword evidence="10" id="KW-1185">Reference proteome</keyword>
<dbReference type="PANTHER" id="PTHR21143">
    <property type="entry name" value="INVERTEBRATE GUSTATORY RECEPTOR"/>
    <property type="match status" value="1"/>
</dbReference>
<dbReference type="GO" id="GO:0030425">
    <property type="term" value="C:dendrite"/>
    <property type="evidence" value="ECO:0007669"/>
    <property type="project" value="TreeGrafter"/>
</dbReference>
<evidence type="ECO:0000313" key="9">
    <source>
        <dbReference type="EMBL" id="CAH0386539.1"/>
    </source>
</evidence>
<keyword evidence="5 8" id="KW-0472">Membrane</keyword>
<evidence type="ECO:0000256" key="5">
    <source>
        <dbReference type="ARBA" id="ARBA00023136"/>
    </source>
</evidence>
<dbReference type="GO" id="GO:0007635">
    <property type="term" value="P:chemosensory behavior"/>
    <property type="evidence" value="ECO:0007669"/>
    <property type="project" value="TreeGrafter"/>
</dbReference>
<sequence>MLGYQFYHFSCWYYFPVYHLSKLTGVLHVGIDRKALQKSNDTKQKKLPIFKISITSWLVFCAWAVLNAKVVDHVSDMTRTGMQKYNSCFDEVCSESVCRSACAHYAIAWVAETHCALSLLLGLLYRPAKLRKLLNDLYHQATLARVTFPVQICVSTFVLLGIHACTFWMQWQRNNYGVGFLHRFGYAYIAMITPIIHETFIAALVTCVEVLFKNFNAQIDRLCALDSVAVFQEDMTSKIEALTHRHWKITKLAVDLNRCYTIDFLISTLNFVLRTIYFCFLNLKFLVSAPKHKRSINVPKPMTIIFFLSVVAKYIWVCYRCDLACMEMNETLNHVRRLLLRKELKYNRTAYKTTKRFIYQINSQPVAFTACRLFSIDRNLLKKICGVTTTYFIILLQFQSSADS</sequence>
<dbReference type="Pfam" id="PF08395">
    <property type="entry name" value="7tm_7"/>
    <property type="match status" value="1"/>
</dbReference>
<dbReference type="GO" id="GO:0005886">
    <property type="term" value="C:plasma membrane"/>
    <property type="evidence" value="ECO:0007669"/>
    <property type="project" value="UniProtKB-SubCell"/>
</dbReference>
<dbReference type="GO" id="GO:0030424">
    <property type="term" value="C:axon"/>
    <property type="evidence" value="ECO:0007669"/>
    <property type="project" value="TreeGrafter"/>
</dbReference>
<feature type="transmembrane region" description="Helical" evidence="8">
    <location>
        <begin position="106"/>
        <end position="125"/>
    </location>
</feature>
<dbReference type="Proteomes" id="UP001152759">
    <property type="component" value="Chromosome 3"/>
</dbReference>
<comment type="function">
    <text evidence="8">Gustatory receptor which mediates acceptance or avoidance behavior, depending on its substrates.</text>
</comment>